<keyword evidence="1" id="KW-0472">Membrane</keyword>
<keyword evidence="2" id="KW-0496">Mitochondrion</keyword>
<feature type="transmembrane region" description="Helical" evidence="1">
    <location>
        <begin position="23"/>
        <end position="49"/>
    </location>
</feature>
<proteinExistence type="predicted"/>
<sequence length="109" mass="12594">MPDHHAFQKEERGLYYSCFYYELWFLLHVPNTLIKVHCPKFLVLLLLLLKRYKTRAIHQQVGLPNTASDLPGYSMLSLGKHIMVGLTHINEGAAHSLLLQGLMSYKQSR</sequence>
<gene>
    <name evidence="2" type="primary">orf05786</name>
    <name evidence="2" type="ORF">Q903MT_gene5754</name>
</gene>
<protein>
    <submittedName>
        <fullName evidence="2">Uncharacterized protein</fullName>
    </submittedName>
</protein>
<keyword evidence="1" id="KW-0812">Transmembrane</keyword>
<geneLocation type="mitochondrion" evidence="2"/>
<dbReference type="EMBL" id="MK697702">
    <property type="protein sequence ID" value="QHR91718.1"/>
    <property type="molecule type" value="Genomic_DNA"/>
</dbReference>
<accession>A0A6B9XUD6</accession>
<name>A0A6B9XUD6_PICSI</name>
<evidence type="ECO:0000256" key="1">
    <source>
        <dbReference type="SAM" id="Phobius"/>
    </source>
</evidence>
<keyword evidence="1" id="KW-1133">Transmembrane helix</keyword>
<dbReference type="AlphaFoldDB" id="A0A6B9XUD6"/>
<evidence type="ECO:0000313" key="2">
    <source>
        <dbReference type="EMBL" id="QHR91718.1"/>
    </source>
</evidence>
<organism evidence="2">
    <name type="scientific">Picea sitchensis</name>
    <name type="common">Sitka spruce</name>
    <name type="synonym">Pinus sitchensis</name>
    <dbReference type="NCBI Taxonomy" id="3332"/>
    <lineage>
        <taxon>Eukaryota</taxon>
        <taxon>Viridiplantae</taxon>
        <taxon>Streptophyta</taxon>
        <taxon>Embryophyta</taxon>
        <taxon>Tracheophyta</taxon>
        <taxon>Spermatophyta</taxon>
        <taxon>Pinopsida</taxon>
        <taxon>Pinidae</taxon>
        <taxon>Conifers I</taxon>
        <taxon>Pinales</taxon>
        <taxon>Pinaceae</taxon>
        <taxon>Picea</taxon>
    </lineage>
</organism>
<reference evidence="2" key="1">
    <citation type="submission" date="2019-03" db="EMBL/GenBank/DDBJ databases">
        <title>Largest Complete Mitochondrial Genome of a Gymnosperm, Sitka Spruce (Picea sitchensis), Indicates Complex Physical Structure.</title>
        <authorList>
            <person name="Jackman S.D."/>
            <person name="Coombe L."/>
            <person name="Warren R."/>
            <person name="Kirk H."/>
            <person name="Trinh E."/>
            <person name="McLeod T."/>
            <person name="Pleasance S."/>
            <person name="Pandoh P."/>
            <person name="Zhao Y."/>
            <person name="Coope R."/>
            <person name="Bousquet J."/>
            <person name="Bohlmann J.C."/>
            <person name="Jones S.J.M."/>
            <person name="Birol I."/>
        </authorList>
    </citation>
    <scope>NUCLEOTIDE SEQUENCE</scope>
    <source>
        <strain evidence="2">Q903</strain>
    </source>
</reference>